<gene>
    <name evidence="2" type="ORF">LSAT_V11C400174860</name>
</gene>
<name>A0A9R1XCU9_LACSA</name>
<sequence>MNYDTTIQKQKNTQREFDKTSKKASYKMKTPREIELEASTVYTSILFFEVQKEIYKAIFFCIYSYIGIKDGWKVYIVQNNNNKSEFKNEFKFLMKNVMFIYEYENIHFHFVE</sequence>
<keyword evidence="3" id="KW-1185">Reference proteome</keyword>
<dbReference type="EMBL" id="NBSK02000004">
    <property type="protein sequence ID" value="KAJ0209620.1"/>
    <property type="molecule type" value="Genomic_DNA"/>
</dbReference>
<evidence type="ECO:0000313" key="3">
    <source>
        <dbReference type="Proteomes" id="UP000235145"/>
    </source>
</evidence>
<organism evidence="2 3">
    <name type="scientific">Lactuca sativa</name>
    <name type="common">Garden lettuce</name>
    <dbReference type="NCBI Taxonomy" id="4236"/>
    <lineage>
        <taxon>Eukaryota</taxon>
        <taxon>Viridiplantae</taxon>
        <taxon>Streptophyta</taxon>
        <taxon>Embryophyta</taxon>
        <taxon>Tracheophyta</taxon>
        <taxon>Spermatophyta</taxon>
        <taxon>Magnoliopsida</taxon>
        <taxon>eudicotyledons</taxon>
        <taxon>Gunneridae</taxon>
        <taxon>Pentapetalae</taxon>
        <taxon>asterids</taxon>
        <taxon>campanulids</taxon>
        <taxon>Asterales</taxon>
        <taxon>Asteraceae</taxon>
        <taxon>Cichorioideae</taxon>
        <taxon>Cichorieae</taxon>
        <taxon>Lactucinae</taxon>
        <taxon>Lactuca</taxon>
    </lineage>
</organism>
<reference evidence="2 3" key="1">
    <citation type="journal article" date="2017" name="Nat. Commun.">
        <title>Genome assembly with in vitro proximity ligation data and whole-genome triplication in lettuce.</title>
        <authorList>
            <person name="Reyes-Chin-Wo S."/>
            <person name="Wang Z."/>
            <person name="Yang X."/>
            <person name="Kozik A."/>
            <person name="Arikit S."/>
            <person name="Song C."/>
            <person name="Xia L."/>
            <person name="Froenicke L."/>
            <person name="Lavelle D.O."/>
            <person name="Truco M.J."/>
            <person name="Xia R."/>
            <person name="Zhu S."/>
            <person name="Xu C."/>
            <person name="Xu H."/>
            <person name="Xu X."/>
            <person name="Cox K."/>
            <person name="Korf I."/>
            <person name="Meyers B.C."/>
            <person name="Michelmore R.W."/>
        </authorList>
    </citation>
    <scope>NUCLEOTIDE SEQUENCE [LARGE SCALE GENOMIC DNA]</scope>
    <source>
        <strain evidence="3">cv. Salinas</strain>
        <tissue evidence="2">Seedlings</tissue>
    </source>
</reference>
<protein>
    <submittedName>
        <fullName evidence="2">Uncharacterized protein</fullName>
    </submittedName>
</protein>
<evidence type="ECO:0000256" key="1">
    <source>
        <dbReference type="SAM" id="MobiDB-lite"/>
    </source>
</evidence>
<feature type="compositionally biased region" description="Polar residues" evidence="1">
    <location>
        <begin position="1"/>
        <end position="11"/>
    </location>
</feature>
<evidence type="ECO:0000313" key="2">
    <source>
        <dbReference type="EMBL" id="KAJ0209620.1"/>
    </source>
</evidence>
<comment type="caution">
    <text evidence="2">The sequence shown here is derived from an EMBL/GenBank/DDBJ whole genome shotgun (WGS) entry which is preliminary data.</text>
</comment>
<accession>A0A9R1XCU9</accession>
<proteinExistence type="predicted"/>
<dbReference type="Proteomes" id="UP000235145">
    <property type="component" value="Unassembled WGS sequence"/>
</dbReference>
<dbReference type="AlphaFoldDB" id="A0A9R1XCU9"/>
<feature type="region of interest" description="Disordered" evidence="1">
    <location>
        <begin position="1"/>
        <end position="24"/>
    </location>
</feature>